<name>A0A6A6EQX6_9PEZI</name>
<evidence type="ECO:0000313" key="2">
    <source>
        <dbReference type="EMBL" id="KAF2193964.1"/>
    </source>
</evidence>
<organism evidence="2 3">
    <name type="scientific">Zopfia rhizophila CBS 207.26</name>
    <dbReference type="NCBI Taxonomy" id="1314779"/>
    <lineage>
        <taxon>Eukaryota</taxon>
        <taxon>Fungi</taxon>
        <taxon>Dikarya</taxon>
        <taxon>Ascomycota</taxon>
        <taxon>Pezizomycotina</taxon>
        <taxon>Dothideomycetes</taxon>
        <taxon>Dothideomycetes incertae sedis</taxon>
        <taxon>Zopfiaceae</taxon>
        <taxon>Zopfia</taxon>
    </lineage>
</organism>
<evidence type="ECO:0000256" key="1">
    <source>
        <dbReference type="SAM" id="MobiDB-lite"/>
    </source>
</evidence>
<protein>
    <submittedName>
        <fullName evidence="2">Uncharacterized protein</fullName>
    </submittedName>
</protein>
<feature type="non-terminal residue" evidence="2">
    <location>
        <position position="248"/>
    </location>
</feature>
<accession>A0A6A6EQX6</accession>
<feature type="non-terminal residue" evidence="2">
    <location>
        <position position="1"/>
    </location>
</feature>
<sequence length="248" mass="25890">SGKPYEPSKSYTTATYTTSYVDVCETGYTTIKTTHIVTYCPSEVTSTPSAAYYPPGFTTTEKYCAKGCGDHPTTVTLTKYPSSAPAPEKYYPSSAPAPEYEPYRPSKPSAPISVPSYEEKPNHSSAPSYGEKPSNAYPSKPTPTVYATKVLTLSVVPVPESEYYAQTSAARVPAPHCGTPGYSAPSGGYSAPVGGYKNENVTISFATGTGKPSASYSAPPAYFTGAAASVRVGGMLAGGMAAALAWLL</sequence>
<gene>
    <name evidence="2" type="ORF">K469DRAFT_501042</name>
</gene>
<reference evidence="2" key="1">
    <citation type="journal article" date="2020" name="Stud. Mycol.">
        <title>101 Dothideomycetes genomes: a test case for predicting lifestyles and emergence of pathogens.</title>
        <authorList>
            <person name="Haridas S."/>
            <person name="Albert R."/>
            <person name="Binder M."/>
            <person name="Bloem J."/>
            <person name="Labutti K."/>
            <person name="Salamov A."/>
            <person name="Andreopoulos B."/>
            <person name="Baker S."/>
            <person name="Barry K."/>
            <person name="Bills G."/>
            <person name="Bluhm B."/>
            <person name="Cannon C."/>
            <person name="Castanera R."/>
            <person name="Culley D."/>
            <person name="Daum C."/>
            <person name="Ezra D."/>
            <person name="Gonzalez J."/>
            <person name="Henrissat B."/>
            <person name="Kuo A."/>
            <person name="Liang C."/>
            <person name="Lipzen A."/>
            <person name="Lutzoni F."/>
            <person name="Magnuson J."/>
            <person name="Mondo S."/>
            <person name="Nolan M."/>
            <person name="Ohm R."/>
            <person name="Pangilinan J."/>
            <person name="Park H.-J."/>
            <person name="Ramirez L."/>
            <person name="Alfaro M."/>
            <person name="Sun H."/>
            <person name="Tritt A."/>
            <person name="Yoshinaga Y."/>
            <person name="Zwiers L.-H."/>
            <person name="Turgeon B."/>
            <person name="Goodwin S."/>
            <person name="Spatafora J."/>
            <person name="Crous P."/>
            <person name="Grigoriev I."/>
        </authorList>
    </citation>
    <scope>NUCLEOTIDE SEQUENCE</scope>
    <source>
        <strain evidence="2">CBS 207.26</strain>
    </source>
</reference>
<dbReference type="Proteomes" id="UP000800200">
    <property type="component" value="Unassembled WGS sequence"/>
</dbReference>
<dbReference type="EMBL" id="ML994612">
    <property type="protein sequence ID" value="KAF2193964.1"/>
    <property type="molecule type" value="Genomic_DNA"/>
</dbReference>
<evidence type="ECO:0000313" key="3">
    <source>
        <dbReference type="Proteomes" id="UP000800200"/>
    </source>
</evidence>
<feature type="region of interest" description="Disordered" evidence="1">
    <location>
        <begin position="79"/>
        <end position="137"/>
    </location>
</feature>
<proteinExistence type="predicted"/>
<dbReference type="AlphaFoldDB" id="A0A6A6EQX6"/>
<keyword evidence="3" id="KW-1185">Reference proteome</keyword>